<protein>
    <submittedName>
        <fullName evidence="1">Uncharacterized protein</fullName>
    </submittedName>
</protein>
<accession>A0ACB9Y6N4</accession>
<evidence type="ECO:0000313" key="1">
    <source>
        <dbReference type="EMBL" id="KAI4837409.1"/>
    </source>
</evidence>
<sequence length="235" mass="28051">MERATNGESNKWREQQMERTANGKSSKWKEQQMERATNGESNKWREQQMERAANGKSNKWREQQMERATNGENSKWKEQQMERAANGKSSKWKEQQMERAANGKSNKWREDGTRIKKIRNVSENDMIHKHKNLKYPYFKMKKMGSYSEIRKNNNFLFNRDIEIVYDPRYTSVFVKLKDIISLNLKGLTIREKCSEGLSFEIYDCLQNKILIMRKNEDIEAEEIFKEMLDKLLQSG</sequence>
<reference evidence="1" key="1">
    <citation type="submission" date="2022-06" db="EMBL/GenBank/DDBJ databases">
        <title>The First Complete Genome of the Simian Malaria Parasite Plasmodium brasilianum.</title>
        <authorList>
            <person name="Bajic M."/>
            <person name="Ravishankar S."/>
        </authorList>
    </citation>
    <scope>NUCLEOTIDE SEQUENCE</scope>
    <source>
        <strain evidence="1">Bolivian I</strain>
    </source>
</reference>
<keyword evidence="2" id="KW-1185">Reference proteome</keyword>
<proteinExistence type="predicted"/>
<dbReference type="EMBL" id="CM043779">
    <property type="protein sequence ID" value="KAI4837409.1"/>
    <property type="molecule type" value="Genomic_DNA"/>
</dbReference>
<name>A0ACB9Y6N4_PLABR</name>
<organism evidence="1 2">
    <name type="scientific">Plasmodium brasilianum</name>
    <dbReference type="NCBI Taxonomy" id="5824"/>
    <lineage>
        <taxon>Eukaryota</taxon>
        <taxon>Sar</taxon>
        <taxon>Alveolata</taxon>
        <taxon>Apicomplexa</taxon>
        <taxon>Aconoidasida</taxon>
        <taxon>Haemosporida</taxon>
        <taxon>Plasmodiidae</taxon>
        <taxon>Plasmodium</taxon>
        <taxon>Plasmodium (Plasmodium)</taxon>
    </lineage>
</organism>
<evidence type="ECO:0000313" key="2">
    <source>
        <dbReference type="Proteomes" id="UP001056978"/>
    </source>
</evidence>
<gene>
    <name evidence="1" type="ORF">MKS88_003883</name>
</gene>
<dbReference type="Proteomes" id="UP001056978">
    <property type="component" value="Chromosome 11"/>
</dbReference>
<comment type="caution">
    <text evidence="1">The sequence shown here is derived from an EMBL/GenBank/DDBJ whole genome shotgun (WGS) entry which is preliminary data.</text>
</comment>